<keyword evidence="1" id="KW-0808">Transferase</keyword>
<evidence type="ECO:0000313" key="4">
    <source>
        <dbReference type="Proteomes" id="UP000053664"/>
    </source>
</evidence>
<dbReference type="InterPro" id="IPR029063">
    <property type="entry name" value="SAM-dependent_MTases_sf"/>
</dbReference>
<evidence type="ECO:0000256" key="2">
    <source>
        <dbReference type="SAM" id="MobiDB-lite"/>
    </source>
</evidence>
<proteinExistence type="predicted"/>
<evidence type="ECO:0000313" key="3">
    <source>
        <dbReference type="EMBL" id="EPQ28848.1"/>
    </source>
</evidence>
<dbReference type="SUPFAM" id="SSF53335">
    <property type="entry name" value="S-adenosyl-L-methionine-dependent methyltransferases"/>
    <property type="match status" value="1"/>
</dbReference>
<sequence>MSGPSDNGAAPPSHQLVTEANRAFYAATAKEYDNLGKGATVQLAQDNAASILERVPGIKDGQTELLDFAAGTGLLSMLLAPRVKSIYAVDLSEDMVGVLQSKLDAQPADARVDNIHPIAADLLASTPPQLEGKQVDVVTCTMAFHHFADPARVASVLSGFLRSGGYLAIVDLIHQDEPIKLDEPAEHGQAEGHEHGHGHDHGHGHGHDQQAGANKDNVIAHKHGFSRQDMLGFFEAAGLKLVEMEKSSQFNWRGRMFDTFLAVAQKP</sequence>
<dbReference type="CDD" id="cd02440">
    <property type="entry name" value="AdoMet_MTases"/>
    <property type="match status" value="1"/>
</dbReference>
<name>A0A061H882_9BASI</name>
<reference evidence="3 4" key="1">
    <citation type="journal article" date="2013" name="Plant Cell">
        <title>The transition from a phytopathogenic smut ancestor to an anamorphic biocontrol agent deciphered by comparative whole-genome analysis.</title>
        <authorList>
            <person name="Lefebvre F."/>
            <person name="Joly D.L."/>
            <person name="Labbe C."/>
            <person name="Teichmann B."/>
            <person name="Linning R."/>
            <person name="Belzile F."/>
            <person name="Bakkeren G."/>
            <person name="Belanger R.R."/>
        </authorList>
    </citation>
    <scope>NUCLEOTIDE SEQUENCE [LARGE SCALE GENOMIC DNA]</scope>
    <source>
        <strain evidence="3 4">PF-1</strain>
    </source>
</reference>
<protein>
    <recommendedName>
        <fullName evidence="5">Methyltransferase domain-containing protein</fullName>
    </recommendedName>
</protein>
<dbReference type="GeneID" id="19317759"/>
<dbReference type="eggNOG" id="KOG1270">
    <property type="taxonomic scope" value="Eukaryota"/>
</dbReference>
<dbReference type="GO" id="GO:0016740">
    <property type="term" value="F:transferase activity"/>
    <property type="evidence" value="ECO:0007669"/>
    <property type="project" value="UniProtKB-KW"/>
</dbReference>
<dbReference type="Gene3D" id="3.40.50.150">
    <property type="entry name" value="Vaccinia Virus protein VP39"/>
    <property type="match status" value="1"/>
</dbReference>
<organism evidence="3 4">
    <name type="scientific">Pseudozyma flocculosa PF-1</name>
    <dbReference type="NCBI Taxonomy" id="1277687"/>
    <lineage>
        <taxon>Eukaryota</taxon>
        <taxon>Fungi</taxon>
        <taxon>Dikarya</taxon>
        <taxon>Basidiomycota</taxon>
        <taxon>Ustilaginomycotina</taxon>
        <taxon>Ustilaginomycetes</taxon>
        <taxon>Ustilaginales</taxon>
        <taxon>Ustilaginaceae</taxon>
        <taxon>Pseudozyma</taxon>
    </lineage>
</organism>
<dbReference type="PANTHER" id="PTHR43861">
    <property type="entry name" value="TRANS-ACONITATE 2-METHYLTRANSFERASE-RELATED"/>
    <property type="match status" value="1"/>
</dbReference>
<dbReference type="Proteomes" id="UP000053664">
    <property type="component" value="Unassembled WGS sequence"/>
</dbReference>
<evidence type="ECO:0000256" key="1">
    <source>
        <dbReference type="ARBA" id="ARBA00022679"/>
    </source>
</evidence>
<evidence type="ECO:0008006" key="5">
    <source>
        <dbReference type="Google" id="ProtNLM"/>
    </source>
</evidence>
<dbReference type="PANTHER" id="PTHR43861:SF3">
    <property type="entry name" value="PUTATIVE (AFU_ORTHOLOGUE AFUA_2G14390)-RELATED"/>
    <property type="match status" value="1"/>
</dbReference>
<accession>A0A061H882</accession>
<feature type="region of interest" description="Disordered" evidence="2">
    <location>
        <begin position="186"/>
        <end position="212"/>
    </location>
</feature>
<dbReference type="RefSeq" id="XP_007879361.1">
    <property type="nucleotide sequence ID" value="XM_007881170.1"/>
</dbReference>
<dbReference type="Pfam" id="PF13489">
    <property type="entry name" value="Methyltransf_23"/>
    <property type="match status" value="1"/>
</dbReference>
<dbReference type="EMBL" id="KE361633">
    <property type="protein sequence ID" value="EPQ28848.1"/>
    <property type="molecule type" value="Genomic_DNA"/>
</dbReference>
<feature type="compositionally biased region" description="Basic and acidic residues" evidence="2">
    <location>
        <begin position="186"/>
        <end position="208"/>
    </location>
</feature>
<dbReference type="OrthoDB" id="3647at2759"/>
<dbReference type="AlphaFoldDB" id="A0A061H882"/>
<gene>
    <name evidence="3" type="ORF">PFL1_03651</name>
</gene>
<dbReference type="HOGENOM" id="CLU_037990_1_1_1"/>
<dbReference type="KEGG" id="pfp:PFL1_03651"/>